<keyword evidence="2" id="KW-1185">Reference proteome</keyword>
<sequence>MPYLVIIVASFLTTIKLAWELSRMVREKRAAKSLKTDTESTLVLLKLAYRKGLLLERQFDCLYERLMRAEAYNDVAALERICADFLAILARELGQPARRRV</sequence>
<dbReference type="EMBL" id="BAAFSV010000002">
    <property type="protein sequence ID" value="GAB1314525.1"/>
    <property type="molecule type" value="Genomic_DNA"/>
</dbReference>
<dbReference type="RefSeq" id="XP_070916256.1">
    <property type="nucleotide sequence ID" value="XM_071060155.1"/>
</dbReference>
<reference evidence="1 2" key="1">
    <citation type="submission" date="2024-09" db="EMBL/GenBank/DDBJ databases">
        <title>Itraconazole resistance in Madurella fahalii resulting from another homologue of gene encoding cytochrome P450 14-alpha sterol demethylase (CYP51).</title>
        <authorList>
            <person name="Yoshioka I."/>
            <person name="Fahal A.H."/>
            <person name="Kaneko S."/>
            <person name="Yaguchi T."/>
        </authorList>
    </citation>
    <scope>NUCLEOTIDE SEQUENCE [LARGE SCALE GENOMIC DNA]</scope>
    <source>
        <strain evidence="1 2">IFM 68171</strain>
    </source>
</reference>
<comment type="caution">
    <text evidence="1">The sequence shown here is derived from an EMBL/GenBank/DDBJ whole genome shotgun (WGS) entry which is preliminary data.</text>
</comment>
<dbReference type="Proteomes" id="UP001628179">
    <property type="component" value="Unassembled WGS sequence"/>
</dbReference>
<name>A0ABQ0G9U0_9PEZI</name>
<protein>
    <submittedName>
        <fullName evidence="1">Uncharacterized protein</fullName>
    </submittedName>
</protein>
<proteinExistence type="predicted"/>
<gene>
    <name evidence="1" type="ORF">MFIFM68171_04735</name>
</gene>
<organism evidence="1 2">
    <name type="scientific">Madurella fahalii</name>
    <dbReference type="NCBI Taxonomy" id="1157608"/>
    <lineage>
        <taxon>Eukaryota</taxon>
        <taxon>Fungi</taxon>
        <taxon>Dikarya</taxon>
        <taxon>Ascomycota</taxon>
        <taxon>Pezizomycotina</taxon>
        <taxon>Sordariomycetes</taxon>
        <taxon>Sordariomycetidae</taxon>
        <taxon>Sordariales</taxon>
        <taxon>Sordariales incertae sedis</taxon>
        <taxon>Madurella</taxon>
    </lineage>
</organism>
<evidence type="ECO:0000313" key="1">
    <source>
        <dbReference type="EMBL" id="GAB1314525.1"/>
    </source>
</evidence>
<evidence type="ECO:0000313" key="2">
    <source>
        <dbReference type="Proteomes" id="UP001628179"/>
    </source>
</evidence>
<dbReference type="GeneID" id="98175478"/>
<accession>A0ABQ0G9U0</accession>